<dbReference type="STRING" id="999894.TDIS_1845"/>
<name>A0A179D1U4_9BACT</name>
<organism evidence="1 2">
    <name type="scientific">Thermosulfurimonas dismutans</name>
    <dbReference type="NCBI Taxonomy" id="999894"/>
    <lineage>
        <taxon>Bacteria</taxon>
        <taxon>Pseudomonadati</taxon>
        <taxon>Thermodesulfobacteriota</taxon>
        <taxon>Thermodesulfobacteria</taxon>
        <taxon>Thermodesulfobacteriales</taxon>
        <taxon>Thermodesulfobacteriaceae</taxon>
        <taxon>Thermosulfurimonas</taxon>
    </lineage>
</organism>
<reference evidence="1 2" key="1">
    <citation type="submission" date="2016-04" db="EMBL/GenBank/DDBJ databases">
        <title>Genome analysis of Thermosulfurimonas dismutans, the first thermophilic sulfur-disproportionating bacterium of the phylum Thermodesulfobacteria.</title>
        <authorList>
            <person name="Mardanov A.V."/>
            <person name="Beletsky A.V."/>
            <person name="Kadnikov V.V."/>
            <person name="Slobodkin A.I."/>
            <person name="Ravin N.V."/>
        </authorList>
    </citation>
    <scope>NUCLEOTIDE SEQUENCE [LARGE SCALE GENOMIC DNA]</scope>
    <source>
        <strain evidence="1 2">S95</strain>
    </source>
</reference>
<keyword evidence="2" id="KW-1185">Reference proteome</keyword>
<dbReference type="AlphaFoldDB" id="A0A179D1U4"/>
<dbReference type="OrthoDB" id="9936719at2"/>
<proteinExistence type="predicted"/>
<accession>A0A179D1U4</accession>
<sequence length="118" mass="13209">MKNRVRLHFKEDFVGFHLLSPDEEGEDSPLTGEIGHQISEDAEGRIVGYSLAFIKDPVYDLNICLSEARRLNIPGRYEVPELGLKDATFVEVLRAVRDYYARKLASRANSSSEVPAAA</sequence>
<dbReference type="RefSeq" id="WP_068671572.1">
    <property type="nucleotide sequence ID" value="NZ_LWLG01000017.1"/>
</dbReference>
<dbReference type="Proteomes" id="UP000078390">
    <property type="component" value="Unassembled WGS sequence"/>
</dbReference>
<dbReference type="EMBL" id="LWLG01000017">
    <property type="protein sequence ID" value="OAQ20026.1"/>
    <property type="molecule type" value="Genomic_DNA"/>
</dbReference>
<evidence type="ECO:0000313" key="2">
    <source>
        <dbReference type="Proteomes" id="UP000078390"/>
    </source>
</evidence>
<gene>
    <name evidence="1" type="ORF">TDIS_1845</name>
</gene>
<comment type="caution">
    <text evidence="1">The sequence shown here is derived from an EMBL/GenBank/DDBJ whole genome shotgun (WGS) entry which is preliminary data.</text>
</comment>
<protein>
    <submittedName>
        <fullName evidence="1">Uncharacterized protein</fullName>
    </submittedName>
</protein>
<evidence type="ECO:0000313" key="1">
    <source>
        <dbReference type="EMBL" id="OAQ20026.1"/>
    </source>
</evidence>